<dbReference type="AlphaFoldDB" id="A0A0B1SRZ0"/>
<reference evidence="2 3" key="1">
    <citation type="submission" date="2014-03" db="EMBL/GenBank/DDBJ databases">
        <title>Draft genome of the hookworm Oesophagostomum dentatum.</title>
        <authorList>
            <person name="Mitreva M."/>
        </authorList>
    </citation>
    <scope>NUCLEOTIDE SEQUENCE [LARGE SCALE GENOMIC DNA]</scope>
    <source>
        <strain evidence="2 3">OD-Hann</strain>
    </source>
</reference>
<sequence>MFAERFSDKGYSRSEEKLGEKISNMKRDLRYIVKVKDVPKHLLTILAAEIEELMEGNKAIEEEQLNRKKVEEEEEKADELTNAVQDLDIRKEQ</sequence>
<evidence type="ECO:0000313" key="3">
    <source>
        <dbReference type="Proteomes" id="UP000053660"/>
    </source>
</evidence>
<keyword evidence="3" id="KW-1185">Reference proteome</keyword>
<protein>
    <submittedName>
        <fullName evidence="2">Uncharacterized protein</fullName>
    </submittedName>
</protein>
<evidence type="ECO:0000313" key="2">
    <source>
        <dbReference type="EMBL" id="KHJ86626.1"/>
    </source>
</evidence>
<gene>
    <name evidence="2" type="ORF">OESDEN_13616</name>
</gene>
<name>A0A0B1SRZ0_OESDE</name>
<evidence type="ECO:0000256" key="1">
    <source>
        <dbReference type="SAM" id="MobiDB-lite"/>
    </source>
</evidence>
<proteinExistence type="predicted"/>
<organism evidence="2 3">
    <name type="scientific">Oesophagostomum dentatum</name>
    <name type="common">Nodular worm</name>
    <dbReference type="NCBI Taxonomy" id="61180"/>
    <lineage>
        <taxon>Eukaryota</taxon>
        <taxon>Metazoa</taxon>
        <taxon>Ecdysozoa</taxon>
        <taxon>Nematoda</taxon>
        <taxon>Chromadorea</taxon>
        <taxon>Rhabditida</taxon>
        <taxon>Rhabditina</taxon>
        <taxon>Rhabditomorpha</taxon>
        <taxon>Strongyloidea</taxon>
        <taxon>Strongylidae</taxon>
        <taxon>Oesophagostomum</taxon>
    </lineage>
</organism>
<feature type="region of interest" description="Disordered" evidence="1">
    <location>
        <begin position="66"/>
        <end position="93"/>
    </location>
</feature>
<dbReference type="Proteomes" id="UP000053660">
    <property type="component" value="Unassembled WGS sequence"/>
</dbReference>
<accession>A0A0B1SRZ0</accession>
<dbReference type="EMBL" id="KN559815">
    <property type="protein sequence ID" value="KHJ86626.1"/>
    <property type="molecule type" value="Genomic_DNA"/>
</dbReference>